<dbReference type="InterPro" id="IPR056924">
    <property type="entry name" value="SH3_Tf2-1"/>
</dbReference>
<name>A0ABQ4XLT2_9ASTR</name>
<keyword evidence="5" id="KW-0808">Transferase</keyword>
<dbReference type="Pfam" id="PF08284">
    <property type="entry name" value="RVP_2"/>
    <property type="match status" value="1"/>
</dbReference>
<dbReference type="Pfam" id="PF24626">
    <property type="entry name" value="SH3_Tf2-1"/>
    <property type="match status" value="1"/>
</dbReference>
<reference evidence="5" key="1">
    <citation type="journal article" date="2022" name="Int. J. Mol. Sci.">
        <title>Draft Genome of Tanacetum Coccineum: Genomic Comparison of Closely Related Tanacetum-Family Plants.</title>
        <authorList>
            <person name="Yamashiro T."/>
            <person name="Shiraishi A."/>
            <person name="Nakayama K."/>
            <person name="Satake H."/>
        </authorList>
    </citation>
    <scope>NUCLEOTIDE SEQUENCE</scope>
</reference>
<dbReference type="EMBL" id="BQNB010009611">
    <property type="protein sequence ID" value="GJS65898.1"/>
    <property type="molecule type" value="Genomic_DNA"/>
</dbReference>
<reference evidence="5" key="2">
    <citation type="submission" date="2022-01" db="EMBL/GenBank/DDBJ databases">
        <authorList>
            <person name="Yamashiro T."/>
            <person name="Shiraishi A."/>
            <person name="Satake H."/>
            <person name="Nakayama K."/>
        </authorList>
    </citation>
    <scope>NUCLEOTIDE SEQUENCE</scope>
</reference>
<proteinExistence type="predicted"/>
<dbReference type="Gene3D" id="3.30.70.270">
    <property type="match status" value="1"/>
</dbReference>
<evidence type="ECO:0000259" key="4">
    <source>
        <dbReference type="Pfam" id="PF24626"/>
    </source>
</evidence>
<dbReference type="CDD" id="cd00303">
    <property type="entry name" value="retropepsin_like"/>
    <property type="match status" value="1"/>
</dbReference>
<feature type="compositionally biased region" description="Acidic residues" evidence="1">
    <location>
        <begin position="32"/>
        <end position="67"/>
    </location>
</feature>
<organism evidence="5 6">
    <name type="scientific">Tanacetum coccineum</name>
    <dbReference type="NCBI Taxonomy" id="301880"/>
    <lineage>
        <taxon>Eukaryota</taxon>
        <taxon>Viridiplantae</taxon>
        <taxon>Streptophyta</taxon>
        <taxon>Embryophyta</taxon>
        <taxon>Tracheophyta</taxon>
        <taxon>Spermatophyta</taxon>
        <taxon>Magnoliopsida</taxon>
        <taxon>eudicotyledons</taxon>
        <taxon>Gunneridae</taxon>
        <taxon>Pentapetalae</taxon>
        <taxon>asterids</taxon>
        <taxon>campanulids</taxon>
        <taxon>Asterales</taxon>
        <taxon>Asteraceae</taxon>
        <taxon>Asteroideae</taxon>
        <taxon>Anthemideae</taxon>
        <taxon>Anthemidinae</taxon>
        <taxon>Tanacetum</taxon>
    </lineage>
</organism>
<dbReference type="InterPro" id="IPR043128">
    <property type="entry name" value="Rev_trsase/Diguanyl_cyclase"/>
</dbReference>
<evidence type="ECO:0000313" key="5">
    <source>
        <dbReference type="EMBL" id="GJS65898.1"/>
    </source>
</evidence>
<accession>A0ABQ4XLT2</accession>
<feature type="region of interest" description="Disordered" evidence="1">
    <location>
        <begin position="295"/>
        <end position="327"/>
    </location>
</feature>
<keyword evidence="6" id="KW-1185">Reference proteome</keyword>
<dbReference type="InterPro" id="IPR032567">
    <property type="entry name" value="RTL1-rel"/>
</dbReference>
<dbReference type="SUPFAM" id="SSF56672">
    <property type="entry name" value="DNA/RNA polymerases"/>
    <property type="match status" value="1"/>
</dbReference>
<comment type="caution">
    <text evidence="5">The sequence shown here is derived from an EMBL/GenBank/DDBJ whole genome shotgun (WGS) entry which is preliminary data.</text>
</comment>
<dbReference type="InterPro" id="IPR021109">
    <property type="entry name" value="Peptidase_aspartic_dom_sf"/>
</dbReference>
<evidence type="ECO:0000259" key="2">
    <source>
        <dbReference type="Pfam" id="PF03732"/>
    </source>
</evidence>
<dbReference type="InterPro" id="IPR041577">
    <property type="entry name" value="RT_RNaseH_2"/>
</dbReference>
<feature type="region of interest" description="Disordered" evidence="1">
    <location>
        <begin position="1"/>
        <end position="69"/>
    </location>
</feature>
<evidence type="ECO:0000256" key="1">
    <source>
        <dbReference type="SAM" id="MobiDB-lite"/>
    </source>
</evidence>
<dbReference type="Pfam" id="PF17919">
    <property type="entry name" value="RT_RNaseH_2"/>
    <property type="match status" value="1"/>
</dbReference>
<dbReference type="GO" id="GO:0003964">
    <property type="term" value="F:RNA-directed DNA polymerase activity"/>
    <property type="evidence" value="ECO:0007669"/>
    <property type="project" value="UniProtKB-KW"/>
</dbReference>
<feature type="domain" description="Tf2-1-like SH3-like" evidence="4">
    <location>
        <begin position="721"/>
        <end position="758"/>
    </location>
</feature>
<protein>
    <submittedName>
        <fullName evidence="5">Reverse transcriptase domain-containing protein</fullName>
    </submittedName>
</protein>
<dbReference type="Proteomes" id="UP001151760">
    <property type="component" value="Unassembled WGS sequence"/>
</dbReference>
<dbReference type="Gene3D" id="2.40.70.10">
    <property type="entry name" value="Acid Proteases"/>
    <property type="match status" value="1"/>
</dbReference>
<dbReference type="InterPro" id="IPR005162">
    <property type="entry name" value="Retrotrans_gag_dom"/>
</dbReference>
<feature type="domain" description="Retrotransposon gag" evidence="2">
    <location>
        <begin position="177"/>
        <end position="258"/>
    </location>
</feature>
<dbReference type="PANTHER" id="PTHR15503">
    <property type="entry name" value="LDOC1 RELATED"/>
    <property type="match status" value="1"/>
</dbReference>
<keyword evidence="5" id="KW-0548">Nucleotidyltransferase</keyword>
<dbReference type="SUPFAM" id="SSF50630">
    <property type="entry name" value="Acid proteases"/>
    <property type="match status" value="1"/>
</dbReference>
<dbReference type="InterPro" id="IPR043502">
    <property type="entry name" value="DNA/RNA_pol_sf"/>
</dbReference>
<dbReference type="Pfam" id="PF03732">
    <property type="entry name" value="Retrotrans_gag"/>
    <property type="match status" value="1"/>
</dbReference>
<evidence type="ECO:0000259" key="3">
    <source>
        <dbReference type="Pfam" id="PF17919"/>
    </source>
</evidence>
<keyword evidence="5" id="KW-0695">RNA-directed DNA polymerase</keyword>
<gene>
    <name evidence="5" type="ORF">Tco_0680462</name>
</gene>
<sequence>MANVIPPDHVDDLPVVEPNQPDDVPVIPEPVLVDEDEDPEEEEFEEEEEPQEEEDMDIDDEEDENEPELTFHCKSSTASFYREDIDGLLPGLIRRDINSLFGRMTPLSRRLCGRETAHALVEKKGKAKDEMGLNEAIDVRLKMRSGPSSELRGSLRWFEKTEMTFGIIECAEDKKVKFAAATLRGPALTWRNSKVAILGLDVANQIGWTEMKKLMTTEFCPAEELQRIENELWNLKVKEYNMVAYTQKFNELGCEVTSSKPTNLNEVMPMAHKLMEQKLQARNEMILKGNKRKWENFQSGNNSGKRNHKDKSRQSSQNNQKQAGNVRAMTTAWNEEKIKCLKCGKIWHKAGIARKKNVAYGYNTPQSLWGLVMIVDAKPQGPNVVTSMFLLNNRYASVLFDSGFDRSFVDTRFSSMLDIDPVKIDTSYKVELADGRIVSTSTVLKGCTLNLVNHLFEINLMPIELGTFDVIIGMDSLVKHDSVIVCGEKVVRIPYGNKMLTVESDKEEHGKHLKIILELLKKERLYAKFSKCDFWLDSVQFLGHVIDNKGCAFVDPAKDRSHYRMNWACTNDVIEIEILSGVWRRGSFSGHLIAKLCSAPILVLPEGTKDFMVYCDASLKGSGAVVGCNREKVIMYASRQLKVHEENYTTHDLELGAIVFALRSPVCWSEVGDSQLTGPELIRETTEKIVQIKNRLLTARSRQKSYADRRSKPLEFEVRDMVLLKILARVGPVAYTLELLEEFKGIHSTLHVSNLKKCLADENIIIPLDKIQLDDKLHFIEESVEL</sequence>
<feature type="domain" description="Reverse transcriptase/retrotransposon-derived protein RNase H-like" evidence="3">
    <location>
        <begin position="591"/>
        <end position="663"/>
    </location>
</feature>
<evidence type="ECO:0000313" key="6">
    <source>
        <dbReference type="Proteomes" id="UP001151760"/>
    </source>
</evidence>
<feature type="compositionally biased region" description="Low complexity" evidence="1">
    <location>
        <begin position="21"/>
        <end position="31"/>
    </location>
</feature>
<dbReference type="PANTHER" id="PTHR15503:SF45">
    <property type="entry name" value="RNA-DIRECTED DNA POLYMERASE HOMOLOG"/>
    <property type="match status" value="1"/>
</dbReference>